<dbReference type="SMART" id="SM00382">
    <property type="entry name" value="AAA"/>
    <property type="match status" value="1"/>
</dbReference>
<comment type="similarity">
    <text evidence="1 9">Belongs to the ABC transporter superfamily.</text>
</comment>
<dbReference type="Gene3D" id="3.40.50.300">
    <property type="entry name" value="P-loop containing nucleotide triphosphate hydrolases"/>
    <property type="match status" value="1"/>
</dbReference>
<keyword evidence="7 9" id="KW-0472">Membrane</keyword>
<dbReference type="GO" id="GO:0005524">
    <property type="term" value="F:ATP binding"/>
    <property type="evidence" value="ECO:0007669"/>
    <property type="project" value="UniProtKB-UniRule"/>
</dbReference>
<reference evidence="11 12" key="1">
    <citation type="submission" date="2018-08" db="EMBL/GenBank/DDBJ databases">
        <title>Meiothermus cateniformans JCM 15151 genome sequencing project.</title>
        <authorList>
            <person name="Da Costa M.S."/>
            <person name="Albuquerque L."/>
            <person name="Raposo P."/>
            <person name="Froufe H.J.C."/>
            <person name="Barroso C.S."/>
            <person name="Egas C."/>
        </authorList>
    </citation>
    <scope>NUCLEOTIDE SEQUENCE [LARGE SCALE GENOMIC DNA]</scope>
    <source>
        <strain evidence="11 12">JCM 15151</strain>
    </source>
</reference>
<dbReference type="GO" id="GO:0051301">
    <property type="term" value="P:cell division"/>
    <property type="evidence" value="ECO:0007669"/>
    <property type="project" value="UniProtKB-UniRule"/>
</dbReference>
<dbReference type="GO" id="GO:0005886">
    <property type="term" value="C:plasma membrane"/>
    <property type="evidence" value="ECO:0007669"/>
    <property type="project" value="UniProtKB-SubCell"/>
</dbReference>
<dbReference type="InterPro" id="IPR003593">
    <property type="entry name" value="AAA+_ATPase"/>
</dbReference>
<keyword evidence="5 9" id="KW-0547">Nucleotide-binding</keyword>
<keyword evidence="3 9" id="KW-1003">Cell membrane</keyword>
<dbReference type="RefSeq" id="WP_027886966.1">
    <property type="nucleotide sequence ID" value="NZ_JBHSXZ010000027.1"/>
</dbReference>
<accession>A0A399E2Q9</accession>
<evidence type="ECO:0000313" key="11">
    <source>
        <dbReference type="EMBL" id="RIH78795.1"/>
    </source>
</evidence>
<evidence type="ECO:0000256" key="2">
    <source>
        <dbReference type="ARBA" id="ARBA00020019"/>
    </source>
</evidence>
<name>A0A399E2Q9_9DEIN</name>
<dbReference type="InterPro" id="IPR027417">
    <property type="entry name" value="P-loop_NTPase"/>
</dbReference>
<keyword evidence="8 9" id="KW-0131">Cell cycle</keyword>
<dbReference type="Proteomes" id="UP000266089">
    <property type="component" value="Unassembled WGS sequence"/>
</dbReference>
<evidence type="ECO:0000256" key="7">
    <source>
        <dbReference type="ARBA" id="ARBA00023136"/>
    </source>
</evidence>
<dbReference type="GO" id="GO:0016887">
    <property type="term" value="F:ATP hydrolysis activity"/>
    <property type="evidence" value="ECO:0007669"/>
    <property type="project" value="InterPro"/>
</dbReference>
<dbReference type="SUPFAM" id="SSF52540">
    <property type="entry name" value="P-loop containing nucleoside triphosphate hydrolases"/>
    <property type="match status" value="1"/>
</dbReference>
<evidence type="ECO:0000256" key="9">
    <source>
        <dbReference type="RuleBase" id="RU365094"/>
    </source>
</evidence>
<comment type="subcellular location">
    <subcellularLocation>
        <location evidence="9">Cell membrane</location>
        <topology evidence="9">Peripheral membrane protein</topology>
        <orientation evidence="9">Cytoplasmic side</orientation>
    </subcellularLocation>
</comment>
<evidence type="ECO:0000256" key="8">
    <source>
        <dbReference type="ARBA" id="ARBA00023306"/>
    </source>
</evidence>
<evidence type="ECO:0000313" key="12">
    <source>
        <dbReference type="Proteomes" id="UP000266089"/>
    </source>
</evidence>
<comment type="subunit">
    <text evidence="9">Homodimer. Forms a membrane-associated complex with FtsX.</text>
</comment>
<dbReference type="PANTHER" id="PTHR24220:SF470">
    <property type="entry name" value="CELL DIVISION ATP-BINDING PROTEIN FTSE"/>
    <property type="match status" value="1"/>
</dbReference>
<dbReference type="NCBIfam" id="TIGR02673">
    <property type="entry name" value="FtsE"/>
    <property type="match status" value="1"/>
</dbReference>
<evidence type="ECO:0000256" key="1">
    <source>
        <dbReference type="ARBA" id="ARBA00005417"/>
    </source>
</evidence>
<evidence type="ECO:0000256" key="6">
    <source>
        <dbReference type="ARBA" id="ARBA00022840"/>
    </source>
</evidence>
<dbReference type="AlphaFoldDB" id="A0A399E2Q9"/>
<protein>
    <recommendedName>
        <fullName evidence="2 9">Cell division ATP-binding protein FtsE</fullName>
    </recommendedName>
</protein>
<dbReference type="GO" id="GO:0022857">
    <property type="term" value="F:transmembrane transporter activity"/>
    <property type="evidence" value="ECO:0007669"/>
    <property type="project" value="TreeGrafter"/>
</dbReference>
<dbReference type="InterPro" id="IPR003439">
    <property type="entry name" value="ABC_transporter-like_ATP-bd"/>
</dbReference>
<dbReference type="FunFam" id="3.40.50.300:FF:000056">
    <property type="entry name" value="Cell division ATP-binding protein FtsE"/>
    <property type="match status" value="1"/>
</dbReference>
<gene>
    <name evidence="9 11" type="primary">ftsE</name>
    <name evidence="11" type="ORF">Mcate_00657</name>
</gene>
<proteinExistence type="inferred from homology"/>
<evidence type="ECO:0000256" key="4">
    <source>
        <dbReference type="ARBA" id="ARBA00022618"/>
    </source>
</evidence>
<evidence type="ECO:0000256" key="5">
    <source>
        <dbReference type="ARBA" id="ARBA00022741"/>
    </source>
</evidence>
<dbReference type="PROSITE" id="PS00211">
    <property type="entry name" value="ABC_TRANSPORTER_1"/>
    <property type="match status" value="1"/>
</dbReference>
<keyword evidence="4 9" id="KW-0132">Cell division</keyword>
<dbReference type="PROSITE" id="PS50893">
    <property type="entry name" value="ABC_TRANSPORTER_2"/>
    <property type="match status" value="1"/>
</dbReference>
<comment type="caution">
    <text evidence="11">The sequence shown here is derived from an EMBL/GenBank/DDBJ whole genome shotgun (WGS) entry which is preliminary data.</text>
</comment>
<evidence type="ECO:0000256" key="3">
    <source>
        <dbReference type="ARBA" id="ARBA00022475"/>
    </source>
</evidence>
<dbReference type="InterPro" id="IPR017871">
    <property type="entry name" value="ABC_transporter-like_CS"/>
</dbReference>
<sequence>MIHFHRVMLEYPRTQTKALFDLNLEIKKGEFVFLVGHSGAGKSSLLNLILKRLEPTSGAVYFAGENLKSLHGDRIALHRRRIGVVFQDHRLLRDRTVEENLLFTLHVLGVPRSEWDLRVTRVLRQVGIVHKKRAYPDELSVGEAQRVAIARALVGDPQVLLADEPTGNLDPANALAVLEIFKSVHARGATVLVATHSRDLVEAYPQRVVVLKAGQLVRDDREGRYSLA</sequence>
<dbReference type="InterPro" id="IPR015854">
    <property type="entry name" value="ABC_transpr_LolD-like"/>
</dbReference>
<organism evidence="11 12">
    <name type="scientific">Meiothermus taiwanensis</name>
    <dbReference type="NCBI Taxonomy" id="172827"/>
    <lineage>
        <taxon>Bacteria</taxon>
        <taxon>Thermotogati</taxon>
        <taxon>Deinococcota</taxon>
        <taxon>Deinococci</taxon>
        <taxon>Thermales</taxon>
        <taxon>Thermaceae</taxon>
        <taxon>Meiothermus</taxon>
    </lineage>
</organism>
<keyword evidence="6 9" id="KW-0067">ATP-binding</keyword>
<dbReference type="Pfam" id="PF00005">
    <property type="entry name" value="ABC_tran"/>
    <property type="match status" value="1"/>
</dbReference>
<dbReference type="OrthoDB" id="9772862at2"/>
<dbReference type="InterPro" id="IPR005286">
    <property type="entry name" value="Cell_div_FtsE"/>
</dbReference>
<dbReference type="EMBL" id="QWKX01000011">
    <property type="protein sequence ID" value="RIH78795.1"/>
    <property type="molecule type" value="Genomic_DNA"/>
</dbReference>
<comment type="function">
    <text evidence="9">Part of the ABC transporter FtsEX involved in cellular division.</text>
</comment>
<dbReference type="PANTHER" id="PTHR24220">
    <property type="entry name" value="IMPORT ATP-BINDING PROTEIN"/>
    <property type="match status" value="1"/>
</dbReference>
<feature type="domain" description="ABC transporter" evidence="10">
    <location>
        <begin position="2"/>
        <end position="228"/>
    </location>
</feature>
<evidence type="ECO:0000259" key="10">
    <source>
        <dbReference type="PROSITE" id="PS50893"/>
    </source>
</evidence>